<comment type="caution">
    <text evidence="11">The sequence shown here is derived from an EMBL/GenBank/DDBJ whole genome shotgun (WGS) entry which is preliminary data.</text>
</comment>
<dbReference type="InterPro" id="IPR025669">
    <property type="entry name" value="AAA_dom"/>
</dbReference>
<keyword evidence="5" id="KW-0418">Kinase</keyword>
<feature type="region of interest" description="Disordered" evidence="9">
    <location>
        <begin position="12"/>
        <end position="52"/>
    </location>
</feature>
<sequence>MSLVERAIKKLQESAANSSAPPRPSSAGRVVEVAPQPVAAAETSPLRPHVERPTRIVNIDKEALRAMRLMPPTAMERRAASQYQRIKRPLVAAARGKSDPPIENGHLVMLASALPGEGKTFTSINLALSLAREKDLEVLLVDADVAKPHVSRVLGVEAERGLLDLLTDSSLHPESVILGSNVPGLTILPAGKHTEMATELLASERMHEVAAELAASSGGRRIVLFDSPPLLLSTESQALISSIGQVVLIVRAESTPRSAVLSAIETLGDSKPISLILNQSSIEPDAGHYGYGSYGDAGVSEAGS</sequence>
<evidence type="ECO:0000313" key="12">
    <source>
        <dbReference type="Proteomes" id="UP000445000"/>
    </source>
</evidence>
<dbReference type="SUPFAM" id="SSF52540">
    <property type="entry name" value="P-loop containing nucleoside triphosphate hydrolases"/>
    <property type="match status" value="1"/>
</dbReference>
<evidence type="ECO:0000256" key="3">
    <source>
        <dbReference type="ARBA" id="ARBA00022679"/>
    </source>
</evidence>
<keyword evidence="4" id="KW-0547">Nucleotide-binding</keyword>
<keyword evidence="7" id="KW-0829">Tyrosine-protein kinase</keyword>
<evidence type="ECO:0000256" key="8">
    <source>
        <dbReference type="ARBA" id="ARBA00051245"/>
    </source>
</evidence>
<dbReference type="CDD" id="cd05387">
    <property type="entry name" value="BY-kinase"/>
    <property type="match status" value="1"/>
</dbReference>
<evidence type="ECO:0000256" key="2">
    <source>
        <dbReference type="ARBA" id="ARBA00011903"/>
    </source>
</evidence>
<protein>
    <recommendedName>
        <fullName evidence="2">non-specific protein-tyrosine kinase</fullName>
        <ecNumber evidence="2">2.7.10.2</ecNumber>
    </recommendedName>
</protein>
<evidence type="ECO:0000256" key="6">
    <source>
        <dbReference type="ARBA" id="ARBA00022840"/>
    </source>
</evidence>
<dbReference type="PANTHER" id="PTHR32309:SF13">
    <property type="entry name" value="FERRIC ENTEROBACTIN TRANSPORT PROTEIN FEPE"/>
    <property type="match status" value="1"/>
</dbReference>
<dbReference type="InterPro" id="IPR050445">
    <property type="entry name" value="Bact_polysacc_biosynth/exp"/>
</dbReference>
<feature type="compositionally biased region" description="Low complexity" evidence="9">
    <location>
        <begin position="14"/>
        <end position="42"/>
    </location>
</feature>
<evidence type="ECO:0000313" key="11">
    <source>
        <dbReference type="EMBL" id="GFE82142.1"/>
    </source>
</evidence>
<dbReference type="AlphaFoldDB" id="A0A829YHA7"/>
<reference evidence="12" key="1">
    <citation type="submission" date="2020-01" db="EMBL/GenBank/DDBJ databases">
        <title>'Steroidobacter agaridevorans' sp. nov., agar-degrading bacteria isolated from rhizosphere soils.</title>
        <authorList>
            <person name="Ikenaga M."/>
            <person name="Kataoka M."/>
            <person name="Murouchi A."/>
            <person name="Katsuragi S."/>
            <person name="Sakai M."/>
        </authorList>
    </citation>
    <scope>NUCLEOTIDE SEQUENCE [LARGE SCALE GENOMIC DNA]</scope>
    <source>
        <strain evidence="12">YU21-B</strain>
    </source>
</reference>
<evidence type="ECO:0000256" key="5">
    <source>
        <dbReference type="ARBA" id="ARBA00022777"/>
    </source>
</evidence>
<dbReference type="Pfam" id="PF13614">
    <property type="entry name" value="AAA_31"/>
    <property type="match status" value="1"/>
</dbReference>
<accession>A0A829YHA7</accession>
<evidence type="ECO:0000256" key="1">
    <source>
        <dbReference type="ARBA" id="ARBA00007316"/>
    </source>
</evidence>
<dbReference type="GO" id="GO:0004713">
    <property type="term" value="F:protein tyrosine kinase activity"/>
    <property type="evidence" value="ECO:0007669"/>
    <property type="project" value="TreeGrafter"/>
</dbReference>
<keyword evidence="12" id="KW-1185">Reference proteome</keyword>
<evidence type="ECO:0000256" key="9">
    <source>
        <dbReference type="SAM" id="MobiDB-lite"/>
    </source>
</evidence>
<comment type="catalytic activity">
    <reaction evidence="8">
        <text>L-tyrosyl-[protein] + ATP = O-phospho-L-tyrosyl-[protein] + ADP + H(+)</text>
        <dbReference type="Rhea" id="RHEA:10596"/>
        <dbReference type="Rhea" id="RHEA-COMP:10136"/>
        <dbReference type="Rhea" id="RHEA-COMP:20101"/>
        <dbReference type="ChEBI" id="CHEBI:15378"/>
        <dbReference type="ChEBI" id="CHEBI:30616"/>
        <dbReference type="ChEBI" id="CHEBI:46858"/>
        <dbReference type="ChEBI" id="CHEBI:61978"/>
        <dbReference type="ChEBI" id="CHEBI:456216"/>
        <dbReference type="EC" id="2.7.10.2"/>
    </reaction>
</comment>
<evidence type="ECO:0000256" key="7">
    <source>
        <dbReference type="ARBA" id="ARBA00023137"/>
    </source>
</evidence>
<dbReference type="Gene3D" id="3.40.50.300">
    <property type="entry name" value="P-loop containing nucleotide triphosphate hydrolases"/>
    <property type="match status" value="1"/>
</dbReference>
<name>A0A829YHA7_9GAMM</name>
<dbReference type="InterPro" id="IPR005702">
    <property type="entry name" value="Wzc-like_C"/>
</dbReference>
<dbReference type="RefSeq" id="WP_161813814.1">
    <property type="nucleotide sequence ID" value="NZ_BLJN01000004.1"/>
</dbReference>
<gene>
    <name evidence="11" type="ORF">GCM10011487_41420</name>
</gene>
<evidence type="ECO:0000259" key="10">
    <source>
        <dbReference type="Pfam" id="PF13614"/>
    </source>
</evidence>
<organism evidence="11 12">
    <name type="scientific">Steroidobacter agaridevorans</name>
    <dbReference type="NCBI Taxonomy" id="2695856"/>
    <lineage>
        <taxon>Bacteria</taxon>
        <taxon>Pseudomonadati</taxon>
        <taxon>Pseudomonadota</taxon>
        <taxon>Gammaproteobacteria</taxon>
        <taxon>Steroidobacterales</taxon>
        <taxon>Steroidobacteraceae</taxon>
        <taxon>Steroidobacter</taxon>
    </lineage>
</organism>
<dbReference type="Proteomes" id="UP000445000">
    <property type="component" value="Unassembled WGS sequence"/>
</dbReference>
<dbReference type="InterPro" id="IPR027417">
    <property type="entry name" value="P-loop_NTPase"/>
</dbReference>
<keyword evidence="6" id="KW-0067">ATP-binding</keyword>
<evidence type="ECO:0000256" key="4">
    <source>
        <dbReference type="ARBA" id="ARBA00022741"/>
    </source>
</evidence>
<keyword evidence="3" id="KW-0808">Transferase</keyword>
<dbReference type="EC" id="2.7.10.2" evidence="2"/>
<dbReference type="GO" id="GO:0005886">
    <property type="term" value="C:plasma membrane"/>
    <property type="evidence" value="ECO:0007669"/>
    <property type="project" value="TreeGrafter"/>
</dbReference>
<dbReference type="PANTHER" id="PTHR32309">
    <property type="entry name" value="TYROSINE-PROTEIN KINASE"/>
    <property type="match status" value="1"/>
</dbReference>
<dbReference type="EMBL" id="BLJN01000004">
    <property type="protein sequence ID" value="GFE82142.1"/>
    <property type="molecule type" value="Genomic_DNA"/>
</dbReference>
<comment type="similarity">
    <text evidence="1">Belongs to the CpsD/CapB family.</text>
</comment>
<feature type="domain" description="AAA" evidence="10">
    <location>
        <begin position="116"/>
        <end position="249"/>
    </location>
</feature>
<proteinExistence type="inferred from homology"/>